<dbReference type="Proteomes" id="UP000499080">
    <property type="component" value="Unassembled WGS sequence"/>
</dbReference>
<name>A0A4Y2B955_ARAVE</name>
<sequence length="224" mass="25502">MARKARSECFFECCDDDVITSGEFEKRYATINEAHFGMEKCKRRAREIMYWPGMNSDVENEVSQCGICEKFKKANSKESLKPHTVPFRPFEKIGVDIMDFGDVSYLIVMDYYSKWMEIIELANKCADECSEEHSTYTSNDTVFAIICNASLLQVRPMVTSKLALTCCKLVSHLHSCRVRLAASLQICSARLLQTKIGIWVTLTSSINQMLYQPSREITVLAGQT</sequence>
<dbReference type="OrthoDB" id="2286242at2759"/>
<accession>A0A4Y2B955</accession>
<dbReference type="InterPro" id="IPR041588">
    <property type="entry name" value="Integrase_H2C2"/>
</dbReference>
<evidence type="ECO:0000313" key="4">
    <source>
        <dbReference type="Proteomes" id="UP000499080"/>
    </source>
</evidence>
<dbReference type="PANTHER" id="PTHR37984">
    <property type="entry name" value="PROTEIN CBG26694"/>
    <property type="match status" value="1"/>
</dbReference>
<dbReference type="Gene3D" id="1.10.340.70">
    <property type="match status" value="1"/>
</dbReference>
<protein>
    <recommendedName>
        <fullName evidence="1">RNA-directed DNA polymerase</fullName>
        <ecNumber evidence="1">2.7.7.49</ecNumber>
    </recommendedName>
</protein>
<dbReference type="EMBL" id="BGPR01000062">
    <property type="protein sequence ID" value="GBL88892.1"/>
    <property type="molecule type" value="Genomic_DNA"/>
</dbReference>
<dbReference type="InterPro" id="IPR050951">
    <property type="entry name" value="Retrovirus_Pol_polyprotein"/>
</dbReference>
<evidence type="ECO:0000313" key="3">
    <source>
        <dbReference type="EMBL" id="GBL88892.1"/>
    </source>
</evidence>
<dbReference type="AlphaFoldDB" id="A0A4Y2B955"/>
<proteinExistence type="predicted"/>
<gene>
    <name evidence="3" type="ORF">AVEN_158991_1</name>
</gene>
<dbReference type="PANTHER" id="PTHR37984:SF7">
    <property type="entry name" value="INTEGRASE CATALYTIC DOMAIN-CONTAINING PROTEIN"/>
    <property type="match status" value="1"/>
</dbReference>
<feature type="domain" description="Integrase zinc-binding" evidence="2">
    <location>
        <begin position="34"/>
        <end position="73"/>
    </location>
</feature>
<keyword evidence="4" id="KW-1185">Reference proteome</keyword>
<comment type="caution">
    <text evidence="3">The sequence shown here is derived from an EMBL/GenBank/DDBJ whole genome shotgun (WGS) entry which is preliminary data.</text>
</comment>
<organism evidence="3 4">
    <name type="scientific">Araneus ventricosus</name>
    <name type="common">Orbweaver spider</name>
    <name type="synonym">Epeira ventricosa</name>
    <dbReference type="NCBI Taxonomy" id="182803"/>
    <lineage>
        <taxon>Eukaryota</taxon>
        <taxon>Metazoa</taxon>
        <taxon>Ecdysozoa</taxon>
        <taxon>Arthropoda</taxon>
        <taxon>Chelicerata</taxon>
        <taxon>Arachnida</taxon>
        <taxon>Araneae</taxon>
        <taxon>Araneomorphae</taxon>
        <taxon>Entelegynae</taxon>
        <taxon>Araneoidea</taxon>
        <taxon>Araneidae</taxon>
        <taxon>Araneus</taxon>
    </lineage>
</organism>
<dbReference type="GO" id="GO:0003964">
    <property type="term" value="F:RNA-directed DNA polymerase activity"/>
    <property type="evidence" value="ECO:0007669"/>
    <property type="project" value="UniProtKB-EC"/>
</dbReference>
<dbReference type="Pfam" id="PF17921">
    <property type="entry name" value="Integrase_H2C2"/>
    <property type="match status" value="1"/>
</dbReference>
<evidence type="ECO:0000259" key="2">
    <source>
        <dbReference type="Pfam" id="PF17921"/>
    </source>
</evidence>
<evidence type="ECO:0000256" key="1">
    <source>
        <dbReference type="ARBA" id="ARBA00012493"/>
    </source>
</evidence>
<reference evidence="3 4" key="1">
    <citation type="journal article" date="2019" name="Sci. Rep.">
        <title>Orb-weaving spider Araneus ventricosus genome elucidates the spidroin gene catalogue.</title>
        <authorList>
            <person name="Kono N."/>
            <person name="Nakamura H."/>
            <person name="Ohtoshi R."/>
            <person name="Moran D.A.P."/>
            <person name="Shinohara A."/>
            <person name="Yoshida Y."/>
            <person name="Fujiwara M."/>
            <person name="Mori M."/>
            <person name="Tomita M."/>
            <person name="Arakawa K."/>
        </authorList>
    </citation>
    <scope>NUCLEOTIDE SEQUENCE [LARGE SCALE GENOMIC DNA]</scope>
</reference>
<dbReference type="EC" id="2.7.7.49" evidence="1"/>